<dbReference type="PANTHER" id="PTHR43221">
    <property type="entry name" value="PROTEASE HTPX"/>
    <property type="match status" value="1"/>
</dbReference>
<dbReference type="AlphaFoldDB" id="A0A7T5R2S9"/>
<comment type="cofactor">
    <cofactor evidence="10">
        <name>Zn(2+)</name>
        <dbReference type="ChEBI" id="CHEBI:29105"/>
    </cofactor>
    <text evidence="10">Binds 1 zinc ion per subunit.</text>
</comment>
<evidence type="ECO:0000256" key="3">
    <source>
        <dbReference type="ARBA" id="ARBA00022692"/>
    </source>
</evidence>
<keyword evidence="7 12" id="KW-1133">Transmembrane helix</keyword>
<accession>A0A7T5R2S9</accession>
<feature type="transmembrane region" description="Helical" evidence="12">
    <location>
        <begin position="65"/>
        <end position="91"/>
    </location>
</feature>
<dbReference type="Proteomes" id="UP000595362">
    <property type="component" value="Chromosome"/>
</dbReference>
<dbReference type="Pfam" id="PF01435">
    <property type="entry name" value="Peptidase_M48"/>
    <property type="match status" value="1"/>
</dbReference>
<proteinExistence type="inferred from homology"/>
<protein>
    <submittedName>
        <fullName evidence="14">M48 family metallopeptidase</fullName>
    </submittedName>
</protein>
<dbReference type="InterPro" id="IPR050083">
    <property type="entry name" value="HtpX_protease"/>
</dbReference>
<feature type="region of interest" description="Disordered" evidence="11">
    <location>
        <begin position="330"/>
        <end position="382"/>
    </location>
</feature>
<dbReference type="GO" id="GO:0006508">
    <property type="term" value="P:proteolysis"/>
    <property type="evidence" value="ECO:0007669"/>
    <property type="project" value="UniProtKB-KW"/>
</dbReference>
<dbReference type="PANTHER" id="PTHR43221:SF2">
    <property type="entry name" value="PROTEASE HTPX HOMOLOG"/>
    <property type="match status" value="1"/>
</dbReference>
<keyword evidence="3 12" id="KW-0812">Transmembrane</keyword>
<evidence type="ECO:0000256" key="10">
    <source>
        <dbReference type="RuleBase" id="RU003983"/>
    </source>
</evidence>
<evidence type="ECO:0000256" key="1">
    <source>
        <dbReference type="ARBA" id="ARBA00022475"/>
    </source>
</evidence>
<evidence type="ECO:0000256" key="2">
    <source>
        <dbReference type="ARBA" id="ARBA00022670"/>
    </source>
</evidence>
<dbReference type="GO" id="GO:0004222">
    <property type="term" value="F:metalloendopeptidase activity"/>
    <property type="evidence" value="ECO:0007669"/>
    <property type="project" value="InterPro"/>
</dbReference>
<dbReference type="Gene3D" id="3.30.2010.10">
    <property type="entry name" value="Metalloproteases ('zincins'), catalytic domain"/>
    <property type="match status" value="1"/>
</dbReference>
<dbReference type="InterPro" id="IPR001915">
    <property type="entry name" value="Peptidase_M48"/>
</dbReference>
<keyword evidence="8 10" id="KW-0482">Metalloprotease</keyword>
<evidence type="ECO:0000256" key="5">
    <source>
        <dbReference type="ARBA" id="ARBA00022801"/>
    </source>
</evidence>
<evidence type="ECO:0000313" key="15">
    <source>
        <dbReference type="Proteomes" id="UP000595362"/>
    </source>
</evidence>
<comment type="similarity">
    <text evidence="10">Belongs to the peptidase M48 family.</text>
</comment>
<feature type="transmembrane region" description="Helical" evidence="12">
    <location>
        <begin position="20"/>
        <end position="45"/>
    </location>
</feature>
<keyword evidence="4" id="KW-0479">Metal-binding</keyword>
<evidence type="ECO:0000313" key="14">
    <source>
        <dbReference type="EMBL" id="QQG36432.1"/>
    </source>
</evidence>
<evidence type="ECO:0000256" key="12">
    <source>
        <dbReference type="SAM" id="Phobius"/>
    </source>
</evidence>
<evidence type="ECO:0000256" key="4">
    <source>
        <dbReference type="ARBA" id="ARBA00022723"/>
    </source>
</evidence>
<dbReference type="CDD" id="cd07340">
    <property type="entry name" value="M48B_Htpx_like"/>
    <property type="match status" value="1"/>
</dbReference>
<keyword evidence="6 10" id="KW-0862">Zinc</keyword>
<keyword evidence="1" id="KW-1003">Cell membrane</keyword>
<evidence type="ECO:0000256" key="8">
    <source>
        <dbReference type="ARBA" id="ARBA00023049"/>
    </source>
</evidence>
<dbReference type="EMBL" id="CP066681">
    <property type="protein sequence ID" value="QQG36432.1"/>
    <property type="molecule type" value="Genomic_DNA"/>
</dbReference>
<feature type="transmembrane region" description="Helical" evidence="12">
    <location>
        <begin position="228"/>
        <end position="251"/>
    </location>
</feature>
<keyword evidence="2 10" id="KW-0645">Protease</keyword>
<keyword evidence="5 10" id="KW-0378">Hydrolase</keyword>
<organism evidence="14 15">
    <name type="scientific">Micavibrio aeruginosavorus</name>
    <dbReference type="NCBI Taxonomy" id="349221"/>
    <lineage>
        <taxon>Bacteria</taxon>
        <taxon>Pseudomonadati</taxon>
        <taxon>Bdellovibrionota</taxon>
        <taxon>Bdellovibrionia</taxon>
        <taxon>Bdellovibrionales</taxon>
        <taxon>Pseudobdellovibrionaceae</taxon>
        <taxon>Micavibrio</taxon>
    </lineage>
</organism>
<reference evidence="14 15" key="1">
    <citation type="submission" date="2020-07" db="EMBL/GenBank/DDBJ databases">
        <title>Huge and variable diversity of episymbiotic CPR bacteria and DPANN archaea in groundwater ecosystems.</title>
        <authorList>
            <person name="He C.Y."/>
            <person name="Keren R."/>
            <person name="Whittaker M."/>
            <person name="Farag I.F."/>
            <person name="Doudna J."/>
            <person name="Cate J.H.D."/>
            <person name="Banfield J.F."/>
        </authorList>
    </citation>
    <scope>NUCLEOTIDE SEQUENCE [LARGE SCALE GENOMIC DNA]</scope>
    <source>
        <strain evidence="14">NC_groundwater_70_Ag_B-0.1um_54_66</strain>
    </source>
</reference>
<evidence type="ECO:0000256" key="6">
    <source>
        <dbReference type="ARBA" id="ARBA00022833"/>
    </source>
</evidence>
<keyword evidence="9 12" id="KW-0472">Membrane</keyword>
<gene>
    <name evidence="14" type="ORF">HYS17_01170</name>
</gene>
<evidence type="ECO:0000256" key="11">
    <source>
        <dbReference type="SAM" id="MobiDB-lite"/>
    </source>
</evidence>
<feature type="domain" description="Peptidase M48" evidence="13">
    <location>
        <begin position="108"/>
        <end position="329"/>
    </location>
</feature>
<evidence type="ECO:0000259" key="13">
    <source>
        <dbReference type="Pfam" id="PF01435"/>
    </source>
</evidence>
<sequence length="382" mass="43156">MALKTVGLNTHIWNNNIRSILLLCSYPLLLTAMLWAICFLAGAGIMPQPEALQGGNFDFSRPARFATAAAFEYLPLVFTIVGIWFVIAWFFNTRMVRSLSHSHPVTRKEEPELYNLLENLCIAAGMPMPKLEIIETHARNAFACGVSRDSYTITVTRGLLGALTRDEVEAVLGHELTHIRNRDVRLLIVSVIFTGLLGFAAQMAWSSFRYNMWAGSRRFRQRRDQNNSVPVMLFILGVMAVLWVGYVATLFTRFALSRRREFMADAGAIQLTKNPEAMMRALLRIAQRDRIPEATGDIALMCIENSHPFLGLFATHPPIDTRIRIISETTGTPVPDLGQTRRAADSDRFSPGTEGNPWLTRERPLRRQRNPWTQDQDRGRPG</sequence>
<name>A0A7T5R2S9_9BACT</name>
<feature type="transmembrane region" description="Helical" evidence="12">
    <location>
        <begin position="186"/>
        <end position="208"/>
    </location>
</feature>
<evidence type="ECO:0000256" key="7">
    <source>
        <dbReference type="ARBA" id="ARBA00022989"/>
    </source>
</evidence>
<evidence type="ECO:0000256" key="9">
    <source>
        <dbReference type="ARBA" id="ARBA00023136"/>
    </source>
</evidence>
<dbReference type="GO" id="GO:0046872">
    <property type="term" value="F:metal ion binding"/>
    <property type="evidence" value="ECO:0007669"/>
    <property type="project" value="UniProtKB-KW"/>
</dbReference>